<dbReference type="Proteomes" id="UP001595751">
    <property type="component" value="Unassembled WGS sequence"/>
</dbReference>
<dbReference type="RefSeq" id="WP_290288282.1">
    <property type="nucleotide sequence ID" value="NZ_CP047211.1"/>
</dbReference>
<proteinExistence type="predicted"/>
<sequence>MTANDVTINDDYTGDLSRREVQRVRVGAIDVYKTSVGDMDNNCHLLVDTRAPEHSLLIDACDEADHLKALCDAAGATVTTIVTTHSHGDHVQALPELVEAWGAEHITSTLDAPDIAVPADRRLDQGDVVTFGDGATLVAFILRGHTRGGVGLGLDAGDPSNAEGGADGAETADDAPIHLFVGDSLFPGGVGKTANQENFAQLLHDVEERIFDAYPDDAVVHPGHGSDTTVGAERPHLEEWRNRGW</sequence>
<accession>A0ABV7ZQZ7</accession>
<evidence type="ECO:0000313" key="2">
    <source>
        <dbReference type="EMBL" id="MFC3849585.1"/>
    </source>
</evidence>
<gene>
    <name evidence="2" type="ORF">ACFORJ_05345</name>
</gene>
<dbReference type="InterPro" id="IPR051453">
    <property type="entry name" value="MBL_Glyoxalase_II"/>
</dbReference>
<name>A0ABV7ZQZ7_9CORY</name>
<comment type="caution">
    <text evidence="2">The sequence shown here is derived from an EMBL/GenBank/DDBJ whole genome shotgun (WGS) entry which is preliminary data.</text>
</comment>
<dbReference type="InterPro" id="IPR001279">
    <property type="entry name" value="Metallo-B-lactamas"/>
</dbReference>
<feature type="domain" description="Metallo-beta-lactamase" evidence="1">
    <location>
        <begin position="40"/>
        <end position="224"/>
    </location>
</feature>
<evidence type="ECO:0000259" key="1">
    <source>
        <dbReference type="SMART" id="SM00849"/>
    </source>
</evidence>
<dbReference type="SUPFAM" id="SSF56281">
    <property type="entry name" value="Metallo-hydrolase/oxidoreductase"/>
    <property type="match status" value="1"/>
</dbReference>
<dbReference type="InterPro" id="IPR036866">
    <property type="entry name" value="RibonucZ/Hydroxyglut_hydro"/>
</dbReference>
<dbReference type="EMBL" id="JBHRZN010000002">
    <property type="protein sequence ID" value="MFC3849585.1"/>
    <property type="molecule type" value="Genomic_DNA"/>
</dbReference>
<keyword evidence="3" id="KW-1185">Reference proteome</keyword>
<dbReference type="PANTHER" id="PTHR46233">
    <property type="entry name" value="HYDROXYACYLGLUTATHIONE HYDROLASE GLOC"/>
    <property type="match status" value="1"/>
</dbReference>
<protein>
    <submittedName>
        <fullName evidence="2">MBL fold metallo-hydrolase</fullName>
    </submittedName>
</protein>
<dbReference type="CDD" id="cd06262">
    <property type="entry name" value="metallo-hydrolase-like_MBL-fold"/>
    <property type="match status" value="1"/>
</dbReference>
<dbReference type="Pfam" id="PF00753">
    <property type="entry name" value="Lactamase_B"/>
    <property type="match status" value="1"/>
</dbReference>
<dbReference type="Gene3D" id="3.60.15.10">
    <property type="entry name" value="Ribonuclease Z/Hydroxyacylglutathione hydrolase-like"/>
    <property type="match status" value="1"/>
</dbReference>
<organism evidence="2 3">
    <name type="scientific">Corynebacterium hansenii</name>
    <dbReference type="NCBI Taxonomy" id="394964"/>
    <lineage>
        <taxon>Bacteria</taxon>
        <taxon>Bacillati</taxon>
        <taxon>Actinomycetota</taxon>
        <taxon>Actinomycetes</taxon>
        <taxon>Mycobacteriales</taxon>
        <taxon>Corynebacteriaceae</taxon>
        <taxon>Corynebacterium</taxon>
    </lineage>
</organism>
<reference evidence="3" key="1">
    <citation type="journal article" date="2019" name="Int. J. Syst. Evol. Microbiol.">
        <title>The Global Catalogue of Microorganisms (GCM) 10K type strain sequencing project: providing services to taxonomists for standard genome sequencing and annotation.</title>
        <authorList>
            <consortium name="The Broad Institute Genomics Platform"/>
            <consortium name="The Broad Institute Genome Sequencing Center for Infectious Disease"/>
            <person name="Wu L."/>
            <person name="Ma J."/>
        </authorList>
    </citation>
    <scope>NUCLEOTIDE SEQUENCE [LARGE SCALE GENOMIC DNA]</scope>
    <source>
        <strain evidence="3">CCUG 53252</strain>
    </source>
</reference>
<dbReference type="SMART" id="SM00849">
    <property type="entry name" value="Lactamase_B"/>
    <property type="match status" value="1"/>
</dbReference>
<evidence type="ECO:0000313" key="3">
    <source>
        <dbReference type="Proteomes" id="UP001595751"/>
    </source>
</evidence>
<dbReference type="PANTHER" id="PTHR46233:SF1">
    <property type="entry name" value="CONSERVED PROTEIN"/>
    <property type="match status" value="1"/>
</dbReference>